<accession>A0A437P024</accession>
<dbReference type="Gene3D" id="3.40.50.12780">
    <property type="entry name" value="N-terminal domain of ligase-like"/>
    <property type="match status" value="1"/>
</dbReference>
<evidence type="ECO:0000259" key="2">
    <source>
        <dbReference type="Pfam" id="PF00501"/>
    </source>
</evidence>
<gene>
    <name evidence="4" type="ORF">EOE48_19085</name>
</gene>
<dbReference type="InterPro" id="IPR050237">
    <property type="entry name" value="ATP-dep_AMP-bd_enzyme"/>
</dbReference>
<dbReference type="EMBL" id="SACP01000020">
    <property type="protein sequence ID" value="RVU15620.1"/>
    <property type="molecule type" value="Genomic_DNA"/>
</dbReference>
<dbReference type="SUPFAM" id="SSF56801">
    <property type="entry name" value="Acetyl-CoA synthetase-like"/>
    <property type="match status" value="1"/>
</dbReference>
<evidence type="ECO:0000259" key="3">
    <source>
        <dbReference type="Pfam" id="PF13193"/>
    </source>
</evidence>
<protein>
    <submittedName>
        <fullName evidence="4">Long-chain fatty acid--CoA ligase</fullName>
    </submittedName>
</protein>
<dbReference type="OrthoDB" id="9803968at2"/>
<dbReference type="InterPro" id="IPR042099">
    <property type="entry name" value="ANL_N_sf"/>
</dbReference>
<evidence type="ECO:0000313" key="5">
    <source>
        <dbReference type="Proteomes" id="UP000286997"/>
    </source>
</evidence>
<feature type="domain" description="AMP-dependent synthetase/ligase" evidence="2">
    <location>
        <begin position="117"/>
        <end position="465"/>
    </location>
</feature>
<keyword evidence="4" id="KW-0436">Ligase</keyword>
<comment type="caution">
    <text evidence="4">The sequence shown here is derived from an EMBL/GenBank/DDBJ whole genome shotgun (WGS) entry which is preliminary data.</text>
</comment>
<feature type="region of interest" description="Disordered" evidence="1">
    <location>
        <begin position="1"/>
        <end position="54"/>
    </location>
</feature>
<dbReference type="Pfam" id="PF00501">
    <property type="entry name" value="AMP-binding"/>
    <property type="match status" value="1"/>
</dbReference>
<organism evidence="4 5">
    <name type="scientific">Methylobacterium oryzihabitans</name>
    <dbReference type="NCBI Taxonomy" id="2499852"/>
    <lineage>
        <taxon>Bacteria</taxon>
        <taxon>Pseudomonadati</taxon>
        <taxon>Pseudomonadota</taxon>
        <taxon>Alphaproteobacteria</taxon>
        <taxon>Hyphomicrobiales</taxon>
        <taxon>Methylobacteriaceae</taxon>
        <taxon>Methylobacterium</taxon>
    </lineage>
</organism>
<keyword evidence="5" id="KW-1185">Reference proteome</keyword>
<dbReference type="Gene3D" id="3.30.300.30">
    <property type="match status" value="1"/>
</dbReference>
<dbReference type="AlphaFoldDB" id="A0A437P024"/>
<evidence type="ECO:0000256" key="1">
    <source>
        <dbReference type="SAM" id="MobiDB-lite"/>
    </source>
</evidence>
<dbReference type="InterPro" id="IPR000873">
    <property type="entry name" value="AMP-dep_synth/lig_dom"/>
</dbReference>
<name>A0A437P024_9HYPH</name>
<dbReference type="GO" id="GO:0016878">
    <property type="term" value="F:acid-thiol ligase activity"/>
    <property type="evidence" value="ECO:0007669"/>
    <property type="project" value="UniProtKB-ARBA"/>
</dbReference>
<proteinExistence type="predicted"/>
<dbReference type="InterPro" id="IPR045851">
    <property type="entry name" value="AMP-bd_C_sf"/>
</dbReference>
<dbReference type="InterPro" id="IPR025110">
    <property type="entry name" value="AMP-bd_C"/>
</dbReference>
<dbReference type="PANTHER" id="PTHR43767">
    <property type="entry name" value="LONG-CHAIN-FATTY-ACID--COA LIGASE"/>
    <property type="match status" value="1"/>
</dbReference>
<dbReference type="PANTHER" id="PTHR43767:SF1">
    <property type="entry name" value="NONRIBOSOMAL PEPTIDE SYNTHASE PES1 (EUROFUNG)-RELATED"/>
    <property type="match status" value="1"/>
</dbReference>
<dbReference type="Pfam" id="PF13193">
    <property type="entry name" value="AMP-binding_C"/>
    <property type="match status" value="1"/>
</dbReference>
<dbReference type="Proteomes" id="UP000286997">
    <property type="component" value="Unassembled WGS sequence"/>
</dbReference>
<sequence>MGVDPHLDGAHVLPPGSSAPPWRPGAAPGNRLNGPATRPNRALTGRARGGRDGARLDSCCVAEPAATFAKSAETRSARPMTDPSSLLSLTVPQLLRRRAREGGTGLALSAHAAGGWRDRLTYGQLVQRMDAVAAGFHALGLRTGDRIGVLLGNEAGRECLLTALGALRIGAAVVPFNTRAADEELGHALALAEPAAIACTAAGAARLARLAPAVRPLVVGPPAAGEGAPAGAELWPEPLAGEFGAAPAEDPDPDRLGCLLFTSGTTARSKAVMHSHATMLGAGLACGEALGLRAEDLYQGGWPFFTSSPLNLGAMSCWIAGAGLVLEEPLDNRGRLRLIASERTTFYHGVPSVVHFLMEEFAVRPTDVSSLRRIGYGGSAMPPDVIRRLAAHWPHVEQVQIYGMTESGPSGTRLEPALMEDKLGSIGSAMPHCAVTIVDEAGAPLGPGETGEILLRGPGVARGYFRNPAATAEAFVQGGIRTGDVGHLDADGFLYFTDRRKDVINRGGLKVASVAVEEVLYRHPDVREAAVIAVPHPGLGEDVAACVVPREPGRLDTAALAAFCAERLADYARPRRWLVLDELPKNPMGKVLKTALRARFAEEPAA</sequence>
<feature type="domain" description="AMP-binding enzyme C-terminal" evidence="3">
    <location>
        <begin position="516"/>
        <end position="590"/>
    </location>
</feature>
<reference evidence="4 5" key="1">
    <citation type="submission" date="2019-01" db="EMBL/GenBank/DDBJ databases">
        <authorList>
            <person name="Chen W.-M."/>
        </authorList>
    </citation>
    <scope>NUCLEOTIDE SEQUENCE [LARGE SCALE GENOMIC DNA]</scope>
    <source>
        <strain evidence="4 5">TER-1</strain>
    </source>
</reference>
<evidence type="ECO:0000313" key="4">
    <source>
        <dbReference type="EMBL" id="RVU15620.1"/>
    </source>
</evidence>